<dbReference type="GO" id="GO:0020037">
    <property type="term" value="F:heme binding"/>
    <property type="evidence" value="ECO:0007669"/>
    <property type="project" value="UniProtKB-UniRule"/>
</dbReference>
<dbReference type="SMART" id="SM01117">
    <property type="entry name" value="Cyt-b5"/>
    <property type="match status" value="1"/>
</dbReference>
<keyword evidence="11" id="KW-0560">Oxidoreductase</keyword>
<keyword evidence="12 15" id="KW-0408">Iron</keyword>
<dbReference type="InterPro" id="IPR022407">
    <property type="entry name" value="OxRdtase_Mopterin_BS"/>
</dbReference>
<protein>
    <recommendedName>
        <fullName evidence="14">Sulfite oxidase</fullName>
        <ecNumber evidence="7">1.8.3.1</ecNumber>
    </recommendedName>
</protein>
<proteinExistence type="inferred from homology"/>
<dbReference type="GO" id="GO:0005758">
    <property type="term" value="C:mitochondrial intermembrane space"/>
    <property type="evidence" value="ECO:0007669"/>
    <property type="project" value="UniProtKB-SubCell"/>
</dbReference>
<dbReference type="CDD" id="cd02111">
    <property type="entry name" value="eukary_SO_Moco"/>
    <property type="match status" value="1"/>
</dbReference>
<dbReference type="PANTHER" id="PTHR19372">
    <property type="entry name" value="SULFITE REDUCTASE"/>
    <property type="match status" value="1"/>
</dbReference>
<dbReference type="InterPro" id="IPR014756">
    <property type="entry name" value="Ig_E-set"/>
</dbReference>
<comment type="cofactor">
    <cofactor evidence="1">
        <name>Mo-molybdopterin</name>
        <dbReference type="ChEBI" id="CHEBI:71302"/>
    </cofactor>
</comment>
<dbReference type="FunFam" id="3.90.420.10:FF:000002">
    <property type="entry name" value="sulfite oxidase, mitochondrial"/>
    <property type="match status" value="1"/>
</dbReference>
<dbReference type="AlphaFoldDB" id="A0ABD0YIS1"/>
<name>A0ABD0YIS1_9HEMI</name>
<evidence type="ECO:0000256" key="1">
    <source>
        <dbReference type="ARBA" id="ARBA00001924"/>
    </source>
</evidence>
<dbReference type="Pfam" id="PF00174">
    <property type="entry name" value="Oxidored_molyb"/>
    <property type="match status" value="1"/>
</dbReference>
<evidence type="ECO:0000256" key="7">
    <source>
        <dbReference type="ARBA" id="ARBA00012505"/>
    </source>
</evidence>
<evidence type="ECO:0000256" key="10">
    <source>
        <dbReference type="ARBA" id="ARBA00022723"/>
    </source>
</evidence>
<keyword evidence="13" id="KW-0496">Mitochondrion</keyword>
<dbReference type="PRINTS" id="PR00407">
    <property type="entry name" value="EUMOPTERIN"/>
</dbReference>
<keyword evidence="9 15" id="KW-0349">Heme</keyword>
<dbReference type="FunFam" id="3.10.120.10:FF:000007">
    <property type="entry name" value="Sulfite oxidase, mitochondrial"/>
    <property type="match status" value="1"/>
</dbReference>
<dbReference type="EMBL" id="JBFDAA010000013">
    <property type="protein sequence ID" value="KAL1122967.1"/>
    <property type="molecule type" value="Genomic_DNA"/>
</dbReference>
<comment type="subunit">
    <text evidence="6">Homodimer.</text>
</comment>
<evidence type="ECO:0000256" key="3">
    <source>
        <dbReference type="ARBA" id="ARBA00004569"/>
    </source>
</evidence>
<sequence>MKDVSEHSSREKGVWVTYGRGVYDITHFVGKHPGGDKIMMAAGGSVEPFWTLYGVHKKPEILAMMEAYRIGNIDEVEAVTPGDLSDPYGNEPRRHPALRPSSEKPYNAEPPPELLVESFITPQELFYVRNHLPVPEVDAETYELEISGLGLKKDLKLSLKDLKKFPKHTVTAAVQCAGNRRSEMTKVKPVKGLNWGHAAIGNATWTGVKLCDLLKHLGLKDDTTALHVQFEGLDTDVSNTPYGASIPIEKAMDPRGDVLLAYEMNGEPLSRDHGFPVRAIVPGVVGARNVKWLGRIVLSKDESDSHWQQNDYKGFSPGVDWDTVDFKTSPAIQELPVVSAICTPAEGEKVKIVNGKIDVKGYAWSGGGRKIIRIDVSCDRGATWHTAQLTDQNSDRHPHHWAWSLWSAQIPVSVKKGQMEVWVKAVDSSYNTQPEDFKHIWNLRGVLGNAYHKIKVSVY</sequence>
<dbReference type="FunFam" id="2.60.40.650:FF:000002">
    <property type="entry name" value="sulfite oxidase"/>
    <property type="match status" value="1"/>
</dbReference>
<dbReference type="InterPro" id="IPR001199">
    <property type="entry name" value="Cyt_B5-like_heme/steroid-bd"/>
</dbReference>
<evidence type="ECO:0000256" key="5">
    <source>
        <dbReference type="ARBA" id="ARBA00004971"/>
    </source>
</evidence>
<organism evidence="18 19">
    <name type="scientific">Ranatra chinensis</name>
    <dbReference type="NCBI Taxonomy" id="642074"/>
    <lineage>
        <taxon>Eukaryota</taxon>
        <taxon>Metazoa</taxon>
        <taxon>Ecdysozoa</taxon>
        <taxon>Arthropoda</taxon>
        <taxon>Hexapoda</taxon>
        <taxon>Insecta</taxon>
        <taxon>Pterygota</taxon>
        <taxon>Neoptera</taxon>
        <taxon>Paraneoptera</taxon>
        <taxon>Hemiptera</taxon>
        <taxon>Heteroptera</taxon>
        <taxon>Panheteroptera</taxon>
        <taxon>Nepomorpha</taxon>
        <taxon>Nepidae</taxon>
        <taxon>Ranatrinae</taxon>
        <taxon>Ranatra</taxon>
    </lineage>
</organism>
<dbReference type="InterPro" id="IPR005066">
    <property type="entry name" value="MoCF_OxRdtse_dimer"/>
</dbReference>
<comment type="caution">
    <text evidence="18">The sequence shown here is derived from an EMBL/GenBank/DDBJ whole genome shotgun (WGS) entry which is preliminary data.</text>
</comment>
<evidence type="ECO:0000256" key="6">
    <source>
        <dbReference type="ARBA" id="ARBA00011738"/>
    </source>
</evidence>
<comment type="pathway">
    <text evidence="5">Energy metabolism; sulfur metabolism.</text>
</comment>
<dbReference type="SUPFAM" id="SSF55856">
    <property type="entry name" value="Cytochrome b5-like heme/steroid binding domain"/>
    <property type="match status" value="1"/>
</dbReference>
<evidence type="ECO:0000313" key="18">
    <source>
        <dbReference type="EMBL" id="KAL1122967.1"/>
    </source>
</evidence>
<dbReference type="InterPro" id="IPR036374">
    <property type="entry name" value="OxRdtase_Mopterin-bd_sf"/>
</dbReference>
<comment type="subcellular location">
    <subcellularLocation>
        <location evidence="3">Mitochondrion intermembrane space</location>
    </subcellularLocation>
</comment>
<dbReference type="SUPFAM" id="SSF81296">
    <property type="entry name" value="E set domains"/>
    <property type="match status" value="1"/>
</dbReference>
<dbReference type="GO" id="GO:0046872">
    <property type="term" value="F:metal ion binding"/>
    <property type="evidence" value="ECO:0007669"/>
    <property type="project" value="UniProtKB-UniRule"/>
</dbReference>
<dbReference type="PROSITE" id="PS00191">
    <property type="entry name" value="CYTOCHROME_B5_1"/>
    <property type="match status" value="1"/>
</dbReference>
<dbReference type="EC" id="1.8.3.1" evidence="7"/>
<evidence type="ECO:0000259" key="17">
    <source>
        <dbReference type="PROSITE" id="PS50255"/>
    </source>
</evidence>
<dbReference type="Gene3D" id="2.60.40.650">
    <property type="match status" value="1"/>
</dbReference>
<keyword evidence="19" id="KW-1185">Reference proteome</keyword>
<dbReference type="Gene3D" id="3.10.120.10">
    <property type="entry name" value="Cytochrome b5-like heme/steroid binding domain"/>
    <property type="match status" value="1"/>
</dbReference>
<comment type="pathway">
    <text evidence="4">Sulfur metabolism.</text>
</comment>
<evidence type="ECO:0000256" key="11">
    <source>
        <dbReference type="ARBA" id="ARBA00023002"/>
    </source>
</evidence>
<evidence type="ECO:0000256" key="8">
    <source>
        <dbReference type="ARBA" id="ARBA00022505"/>
    </source>
</evidence>
<dbReference type="SUPFAM" id="SSF56524">
    <property type="entry name" value="Oxidoreductase molybdopterin-binding domain"/>
    <property type="match status" value="1"/>
</dbReference>
<dbReference type="InterPro" id="IPR008335">
    <property type="entry name" value="Mopterin_OxRdtase_euk"/>
</dbReference>
<dbReference type="Pfam" id="PF00173">
    <property type="entry name" value="Cyt-b5"/>
    <property type="match status" value="1"/>
</dbReference>
<evidence type="ECO:0000256" key="12">
    <source>
        <dbReference type="ARBA" id="ARBA00023004"/>
    </source>
</evidence>
<dbReference type="InterPro" id="IPR018506">
    <property type="entry name" value="Cyt_B5_heme-BS"/>
</dbReference>
<evidence type="ECO:0000256" key="16">
    <source>
        <dbReference type="SAM" id="MobiDB-lite"/>
    </source>
</evidence>
<feature type="region of interest" description="Disordered" evidence="16">
    <location>
        <begin position="81"/>
        <end position="108"/>
    </location>
</feature>
<feature type="domain" description="Cytochrome b5 heme-binding" evidence="17">
    <location>
        <begin position="1"/>
        <end position="74"/>
    </location>
</feature>
<gene>
    <name evidence="18" type="ORF">AAG570_003291</name>
</gene>
<evidence type="ECO:0000256" key="2">
    <source>
        <dbReference type="ARBA" id="ARBA00001970"/>
    </source>
</evidence>
<keyword evidence="10 15" id="KW-0479">Metal-binding</keyword>
<dbReference type="InterPro" id="IPR000572">
    <property type="entry name" value="OxRdtase_Mopterin-bd_dom"/>
</dbReference>
<dbReference type="Pfam" id="PF03404">
    <property type="entry name" value="Mo-co_dimer"/>
    <property type="match status" value="1"/>
</dbReference>
<dbReference type="PROSITE" id="PS00559">
    <property type="entry name" value="MOLYBDOPTERIN_EUK"/>
    <property type="match status" value="1"/>
</dbReference>
<dbReference type="PANTHER" id="PTHR19372:SF7">
    <property type="entry name" value="SULFITE OXIDASE, MITOCHONDRIAL"/>
    <property type="match status" value="1"/>
</dbReference>
<dbReference type="InterPro" id="IPR036400">
    <property type="entry name" value="Cyt_B5-like_heme/steroid_sf"/>
</dbReference>
<evidence type="ECO:0000256" key="4">
    <source>
        <dbReference type="ARBA" id="ARBA00004678"/>
    </source>
</evidence>
<evidence type="ECO:0000256" key="13">
    <source>
        <dbReference type="ARBA" id="ARBA00023128"/>
    </source>
</evidence>
<dbReference type="GO" id="GO:0008482">
    <property type="term" value="F:sulfite oxidase activity"/>
    <property type="evidence" value="ECO:0007669"/>
    <property type="project" value="UniProtKB-EC"/>
</dbReference>
<evidence type="ECO:0000256" key="9">
    <source>
        <dbReference type="ARBA" id="ARBA00022617"/>
    </source>
</evidence>
<evidence type="ECO:0000256" key="14">
    <source>
        <dbReference type="ARBA" id="ARBA00070338"/>
    </source>
</evidence>
<evidence type="ECO:0000256" key="15">
    <source>
        <dbReference type="RuleBase" id="RU362121"/>
    </source>
</evidence>
<accession>A0ABD0YIS1</accession>
<comment type="cofactor">
    <cofactor evidence="2">
        <name>heme b</name>
        <dbReference type="ChEBI" id="CHEBI:60344"/>
    </cofactor>
</comment>
<dbReference type="Proteomes" id="UP001558652">
    <property type="component" value="Unassembled WGS sequence"/>
</dbReference>
<comment type="similarity">
    <text evidence="15">Belongs to the cytochrome b5 family.</text>
</comment>
<reference evidence="18 19" key="1">
    <citation type="submission" date="2024-07" db="EMBL/GenBank/DDBJ databases">
        <title>Chromosome-level genome assembly of the water stick insect Ranatra chinensis (Heteroptera: Nepidae).</title>
        <authorList>
            <person name="Liu X."/>
        </authorList>
    </citation>
    <scope>NUCLEOTIDE SEQUENCE [LARGE SCALE GENOMIC DNA]</scope>
    <source>
        <strain evidence="18">Cailab_2021Rc</strain>
        <tissue evidence="18">Muscle</tissue>
    </source>
</reference>
<dbReference type="Gene3D" id="3.90.420.10">
    <property type="entry name" value="Oxidoreductase, molybdopterin-binding domain"/>
    <property type="match status" value="1"/>
</dbReference>
<keyword evidence="8" id="KW-0500">Molybdenum</keyword>
<dbReference type="PRINTS" id="PR00363">
    <property type="entry name" value="CYTOCHROMEB5"/>
</dbReference>
<dbReference type="PROSITE" id="PS50255">
    <property type="entry name" value="CYTOCHROME_B5_2"/>
    <property type="match status" value="1"/>
</dbReference>
<evidence type="ECO:0000313" key="19">
    <source>
        <dbReference type="Proteomes" id="UP001558652"/>
    </source>
</evidence>